<dbReference type="InterPro" id="IPR036761">
    <property type="entry name" value="TTHA0802/YceI-like_sf"/>
</dbReference>
<organism evidence="2 3">
    <name type="scientific">Aquisphaera giovannonii</name>
    <dbReference type="NCBI Taxonomy" id="406548"/>
    <lineage>
        <taxon>Bacteria</taxon>
        <taxon>Pseudomonadati</taxon>
        <taxon>Planctomycetota</taxon>
        <taxon>Planctomycetia</taxon>
        <taxon>Isosphaerales</taxon>
        <taxon>Isosphaeraceae</taxon>
        <taxon>Aquisphaera</taxon>
    </lineage>
</organism>
<dbReference type="RefSeq" id="WP_148594704.1">
    <property type="nucleotide sequence ID" value="NZ_CP042997.1"/>
</dbReference>
<dbReference type="EMBL" id="CP042997">
    <property type="protein sequence ID" value="QEH34835.1"/>
    <property type="molecule type" value="Genomic_DNA"/>
</dbReference>
<dbReference type="SMART" id="SM00867">
    <property type="entry name" value="YceI"/>
    <property type="match status" value="1"/>
</dbReference>
<gene>
    <name evidence="2" type="ORF">OJF2_33800</name>
</gene>
<evidence type="ECO:0000313" key="2">
    <source>
        <dbReference type="EMBL" id="QEH34835.1"/>
    </source>
</evidence>
<feature type="domain" description="Lipid/polyisoprenoid-binding YceI-like" evidence="1">
    <location>
        <begin position="12"/>
        <end position="180"/>
    </location>
</feature>
<dbReference type="OrthoDB" id="9811006at2"/>
<sequence length="184" mass="20357">MALYGLDAGQSLFTVQAFAAGVLSFAAHSPRFAARDVLGRIDFDPHRLDDVEMELAVPAGRFELIDRVAPWQRAEIEGRMRGEVLHVERFPEIAYRSRSARGTDIAPGRYAIEIDGELSFHGVTRPQPIRAEIQTLETAARLVGRFHVRPSDHGITPVTALAGAIRLKDELTVSFDLISLQETP</sequence>
<dbReference type="Proteomes" id="UP000324233">
    <property type="component" value="Chromosome"/>
</dbReference>
<proteinExistence type="predicted"/>
<dbReference type="AlphaFoldDB" id="A0A5B9W416"/>
<evidence type="ECO:0000313" key="3">
    <source>
        <dbReference type="Proteomes" id="UP000324233"/>
    </source>
</evidence>
<accession>A0A5B9W416</accession>
<name>A0A5B9W416_9BACT</name>
<evidence type="ECO:0000259" key="1">
    <source>
        <dbReference type="SMART" id="SM00867"/>
    </source>
</evidence>
<dbReference type="Gene3D" id="2.40.128.110">
    <property type="entry name" value="Lipid/polyisoprenoid-binding, YceI-like"/>
    <property type="match status" value="1"/>
</dbReference>
<dbReference type="KEGG" id="agv:OJF2_33800"/>
<keyword evidence="3" id="KW-1185">Reference proteome</keyword>
<dbReference type="SUPFAM" id="SSF101874">
    <property type="entry name" value="YceI-like"/>
    <property type="match status" value="1"/>
</dbReference>
<dbReference type="Pfam" id="PF04264">
    <property type="entry name" value="YceI"/>
    <property type="match status" value="1"/>
</dbReference>
<protein>
    <submittedName>
        <fullName evidence="2">YceI-like domain protein</fullName>
    </submittedName>
</protein>
<reference evidence="2 3" key="1">
    <citation type="submission" date="2019-08" db="EMBL/GenBank/DDBJ databases">
        <title>Deep-cultivation of Planctomycetes and their phenomic and genomic characterization uncovers novel biology.</title>
        <authorList>
            <person name="Wiegand S."/>
            <person name="Jogler M."/>
            <person name="Boedeker C."/>
            <person name="Pinto D."/>
            <person name="Vollmers J."/>
            <person name="Rivas-Marin E."/>
            <person name="Kohn T."/>
            <person name="Peeters S.H."/>
            <person name="Heuer A."/>
            <person name="Rast P."/>
            <person name="Oberbeckmann S."/>
            <person name="Bunk B."/>
            <person name="Jeske O."/>
            <person name="Meyerdierks A."/>
            <person name="Storesund J.E."/>
            <person name="Kallscheuer N."/>
            <person name="Luecker S."/>
            <person name="Lage O.M."/>
            <person name="Pohl T."/>
            <person name="Merkel B.J."/>
            <person name="Hornburger P."/>
            <person name="Mueller R.-W."/>
            <person name="Bruemmer F."/>
            <person name="Labrenz M."/>
            <person name="Spormann A.M."/>
            <person name="Op den Camp H."/>
            <person name="Overmann J."/>
            <person name="Amann R."/>
            <person name="Jetten M.S.M."/>
            <person name="Mascher T."/>
            <person name="Medema M.H."/>
            <person name="Devos D.P."/>
            <person name="Kaster A.-K."/>
            <person name="Ovreas L."/>
            <person name="Rohde M."/>
            <person name="Galperin M.Y."/>
            <person name="Jogler C."/>
        </authorList>
    </citation>
    <scope>NUCLEOTIDE SEQUENCE [LARGE SCALE GENOMIC DNA]</scope>
    <source>
        <strain evidence="2 3">OJF2</strain>
    </source>
</reference>
<dbReference type="InterPro" id="IPR007372">
    <property type="entry name" value="Lipid/polyisoprenoid-bd_YceI"/>
</dbReference>